<evidence type="ECO:0000313" key="2">
    <source>
        <dbReference type="Proteomes" id="UP000190961"/>
    </source>
</evidence>
<dbReference type="SUPFAM" id="SSF69754">
    <property type="entry name" value="Ribosome binding protein Y (YfiA homologue)"/>
    <property type="match status" value="1"/>
</dbReference>
<keyword evidence="2" id="KW-1185">Reference proteome</keyword>
<dbReference type="Proteomes" id="UP000190961">
    <property type="component" value="Unassembled WGS sequence"/>
</dbReference>
<sequence length="91" mass="10557">MKLTIQTPHFDVQEKLLNFAEEHIRKLHLLNDRILEAQVCMKLDKSDRGDNKVCEIKLIVPGNDLFASKRCNSFEDAILKSVSALRHQLER</sequence>
<accession>A0A1T5M5Q7</accession>
<protein>
    <submittedName>
        <fullName evidence="1">Putative sigma-54 modulation protein</fullName>
    </submittedName>
</protein>
<gene>
    <name evidence="1" type="ORF">SAMN05660236_4486</name>
</gene>
<dbReference type="InterPro" id="IPR036567">
    <property type="entry name" value="RHF-like"/>
</dbReference>
<dbReference type="Pfam" id="PF02482">
    <property type="entry name" value="Ribosomal_S30AE"/>
    <property type="match status" value="1"/>
</dbReference>
<proteinExistence type="predicted"/>
<reference evidence="1 2" key="1">
    <citation type="submission" date="2017-02" db="EMBL/GenBank/DDBJ databases">
        <authorList>
            <person name="Peterson S.W."/>
        </authorList>
    </citation>
    <scope>NUCLEOTIDE SEQUENCE [LARGE SCALE GENOMIC DNA]</scope>
    <source>
        <strain evidence="1 2">DSM 25262</strain>
    </source>
</reference>
<dbReference type="OrthoDB" id="9808702at2"/>
<dbReference type="Gene3D" id="3.30.160.100">
    <property type="entry name" value="Ribosome hibernation promotion factor-like"/>
    <property type="match status" value="1"/>
</dbReference>
<name>A0A1T5M5Q7_9BACT</name>
<evidence type="ECO:0000313" key="1">
    <source>
        <dbReference type="EMBL" id="SKC83567.1"/>
    </source>
</evidence>
<organism evidence="1 2">
    <name type="scientific">Ohtaekwangia koreensis</name>
    <dbReference type="NCBI Taxonomy" id="688867"/>
    <lineage>
        <taxon>Bacteria</taxon>
        <taxon>Pseudomonadati</taxon>
        <taxon>Bacteroidota</taxon>
        <taxon>Cytophagia</taxon>
        <taxon>Cytophagales</taxon>
        <taxon>Fulvivirgaceae</taxon>
        <taxon>Ohtaekwangia</taxon>
    </lineage>
</organism>
<dbReference type="EMBL" id="FUZU01000003">
    <property type="protein sequence ID" value="SKC83567.1"/>
    <property type="molecule type" value="Genomic_DNA"/>
</dbReference>
<dbReference type="RefSeq" id="WP_143785880.1">
    <property type="nucleotide sequence ID" value="NZ_FUZU01000003.1"/>
</dbReference>
<dbReference type="STRING" id="688867.SAMN05660236_4486"/>
<dbReference type="InterPro" id="IPR003489">
    <property type="entry name" value="RHF/RaiA"/>
</dbReference>
<dbReference type="AlphaFoldDB" id="A0A1T5M5Q7"/>